<reference evidence="1" key="1">
    <citation type="submission" date="2020-02" db="EMBL/GenBank/DDBJ databases">
        <authorList>
            <person name="Meier V. D."/>
        </authorList>
    </citation>
    <scope>NUCLEOTIDE SEQUENCE</scope>
    <source>
        <strain evidence="1">AVDCRST_MAG08</strain>
    </source>
</reference>
<organism evidence="1">
    <name type="scientific">uncultured Acetobacteraceae bacterium</name>
    <dbReference type="NCBI Taxonomy" id="169975"/>
    <lineage>
        <taxon>Bacteria</taxon>
        <taxon>Pseudomonadati</taxon>
        <taxon>Pseudomonadota</taxon>
        <taxon>Alphaproteobacteria</taxon>
        <taxon>Acetobacterales</taxon>
        <taxon>Acetobacteraceae</taxon>
        <taxon>environmental samples</taxon>
    </lineage>
</organism>
<gene>
    <name evidence="1" type="ORF">AVDCRST_MAG08-2069</name>
</gene>
<name>A0A6J4IE95_9PROT</name>
<accession>A0A6J4IE95</accession>
<sequence>MEAPMVRSLHRFGPAPFDPLLIALMFHLFDGRSGRHDRVLDLTAVLTLLTLVRHAALLWTERGRRARICSTRSPTPFCS</sequence>
<dbReference type="AlphaFoldDB" id="A0A6J4IE95"/>
<dbReference type="EMBL" id="CADCTG010000167">
    <property type="protein sequence ID" value="CAA9249954.1"/>
    <property type="molecule type" value="Genomic_DNA"/>
</dbReference>
<proteinExistence type="predicted"/>
<protein>
    <submittedName>
        <fullName evidence="1">Uncharacterized protein</fullName>
    </submittedName>
</protein>
<evidence type="ECO:0000313" key="1">
    <source>
        <dbReference type="EMBL" id="CAA9249954.1"/>
    </source>
</evidence>